<dbReference type="Proteomes" id="UP000305948">
    <property type="component" value="Unassembled WGS sequence"/>
</dbReference>
<keyword evidence="3" id="KW-1185">Reference proteome</keyword>
<name>A0A5C3N494_9AGAM</name>
<protein>
    <submittedName>
        <fullName evidence="2">Uncharacterized protein</fullName>
    </submittedName>
</protein>
<proteinExistence type="predicted"/>
<dbReference type="EMBL" id="ML213512">
    <property type="protein sequence ID" value="TFK50948.1"/>
    <property type="molecule type" value="Genomic_DNA"/>
</dbReference>
<evidence type="ECO:0000313" key="2">
    <source>
        <dbReference type="EMBL" id="TFK50948.1"/>
    </source>
</evidence>
<evidence type="ECO:0000256" key="1">
    <source>
        <dbReference type="SAM" id="MobiDB-lite"/>
    </source>
</evidence>
<reference evidence="2 3" key="1">
    <citation type="journal article" date="2019" name="Nat. Ecol. Evol.">
        <title>Megaphylogeny resolves global patterns of mushroom evolution.</title>
        <authorList>
            <person name="Varga T."/>
            <person name="Krizsan K."/>
            <person name="Foldi C."/>
            <person name="Dima B."/>
            <person name="Sanchez-Garcia M."/>
            <person name="Sanchez-Ramirez S."/>
            <person name="Szollosi G.J."/>
            <person name="Szarkandi J.G."/>
            <person name="Papp V."/>
            <person name="Albert L."/>
            <person name="Andreopoulos W."/>
            <person name="Angelini C."/>
            <person name="Antonin V."/>
            <person name="Barry K.W."/>
            <person name="Bougher N.L."/>
            <person name="Buchanan P."/>
            <person name="Buyck B."/>
            <person name="Bense V."/>
            <person name="Catcheside P."/>
            <person name="Chovatia M."/>
            <person name="Cooper J."/>
            <person name="Damon W."/>
            <person name="Desjardin D."/>
            <person name="Finy P."/>
            <person name="Geml J."/>
            <person name="Haridas S."/>
            <person name="Hughes K."/>
            <person name="Justo A."/>
            <person name="Karasinski D."/>
            <person name="Kautmanova I."/>
            <person name="Kiss B."/>
            <person name="Kocsube S."/>
            <person name="Kotiranta H."/>
            <person name="LaButti K.M."/>
            <person name="Lechner B.E."/>
            <person name="Liimatainen K."/>
            <person name="Lipzen A."/>
            <person name="Lukacs Z."/>
            <person name="Mihaltcheva S."/>
            <person name="Morgado L.N."/>
            <person name="Niskanen T."/>
            <person name="Noordeloos M.E."/>
            <person name="Ohm R.A."/>
            <person name="Ortiz-Santana B."/>
            <person name="Ovrebo C."/>
            <person name="Racz N."/>
            <person name="Riley R."/>
            <person name="Savchenko A."/>
            <person name="Shiryaev A."/>
            <person name="Soop K."/>
            <person name="Spirin V."/>
            <person name="Szebenyi C."/>
            <person name="Tomsovsky M."/>
            <person name="Tulloss R.E."/>
            <person name="Uehling J."/>
            <person name="Grigoriev I.V."/>
            <person name="Vagvolgyi C."/>
            <person name="Papp T."/>
            <person name="Martin F.M."/>
            <person name="Miettinen O."/>
            <person name="Hibbett D.S."/>
            <person name="Nagy L.G."/>
        </authorList>
    </citation>
    <scope>NUCLEOTIDE SEQUENCE [LARGE SCALE GENOMIC DNA]</scope>
    <source>
        <strain evidence="2 3">OMC1185</strain>
    </source>
</reference>
<evidence type="ECO:0000313" key="3">
    <source>
        <dbReference type="Proteomes" id="UP000305948"/>
    </source>
</evidence>
<accession>A0A5C3N494</accession>
<gene>
    <name evidence="2" type="ORF">OE88DRAFT_198010</name>
</gene>
<dbReference type="AlphaFoldDB" id="A0A5C3N494"/>
<sequence>MTNVRGSRGLRSSGFKHRRGKHNTYSGRSRVLLAIGMWQYIGFKIPSPVIWACRSLYSPAIWLRDVAFVHLRHTSVEIPGTLAGH</sequence>
<organism evidence="2 3">
    <name type="scientific">Heliocybe sulcata</name>
    <dbReference type="NCBI Taxonomy" id="5364"/>
    <lineage>
        <taxon>Eukaryota</taxon>
        <taxon>Fungi</taxon>
        <taxon>Dikarya</taxon>
        <taxon>Basidiomycota</taxon>
        <taxon>Agaricomycotina</taxon>
        <taxon>Agaricomycetes</taxon>
        <taxon>Gloeophyllales</taxon>
        <taxon>Gloeophyllaceae</taxon>
        <taxon>Heliocybe</taxon>
    </lineage>
</organism>
<feature type="region of interest" description="Disordered" evidence="1">
    <location>
        <begin position="1"/>
        <end position="23"/>
    </location>
</feature>